<dbReference type="InterPro" id="IPR028082">
    <property type="entry name" value="Peripla_BP_I"/>
</dbReference>
<dbReference type="PANTHER" id="PTHR30146:SF109">
    <property type="entry name" value="HTH-TYPE TRANSCRIPTIONAL REGULATOR GALS"/>
    <property type="match status" value="1"/>
</dbReference>
<dbReference type="SMART" id="SM00354">
    <property type="entry name" value="HTH_LACI"/>
    <property type="match status" value="1"/>
</dbReference>
<organism evidence="5 6">
    <name type="scientific">Paenibacillus eucommiae</name>
    <dbReference type="NCBI Taxonomy" id="1355755"/>
    <lineage>
        <taxon>Bacteria</taxon>
        <taxon>Bacillati</taxon>
        <taxon>Bacillota</taxon>
        <taxon>Bacilli</taxon>
        <taxon>Bacillales</taxon>
        <taxon>Paenibacillaceae</taxon>
        <taxon>Paenibacillus</taxon>
    </lineage>
</organism>
<comment type="caution">
    <text evidence="5">The sequence shown here is derived from an EMBL/GenBank/DDBJ whole genome shotgun (WGS) entry which is preliminary data.</text>
</comment>
<evidence type="ECO:0000256" key="2">
    <source>
        <dbReference type="ARBA" id="ARBA00023125"/>
    </source>
</evidence>
<evidence type="ECO:0000313" key="5">
    <source>
        <dbReference type="EMBL" id="MBP1993913.1"/>
    </source>
</evidence>
<keyword evidence="2 5" id="KW-0238">DNA-binding</keyword>
<dbReference type="CDD" id="cd06267">
    <property type="entry name" value="PBP1_LacI_sugar_binding-like"/>
    <property type="match status" value="1"/>
</dbReference>
<dbReference type="RefSeq" id="WP_209975783.1">
    <property type="nucleotide sequence ID" value="NZ_JAGGLB010000022.1"/>
</dbReference>
<keyword evidence="3" id="KW-0804">Transcription</keyword>
<sequence>MVTKKDIAEHLGISRTAVSLALNNTPSSTISLETKKKILQAAKELGYRDTEISPKIGFVLYNREANDPRYLEYLQLIEAAASKSDYGLMFISVDSSGESLNKLHKLLDRHEMEGFIITGDADDSLCELLESSSSPYLFLGLLPEVTKYNLNHITIDDRKLTFDAVSHLISLGHSEIALFLGSLDYVIHQKAIQGYTDALEHANIPLDKSLIQVSDGENGYELCKRMQLLKLNFTAAFCANTVIQFGALQRLKDSGISVPKDVSLIGSGLSELGKLSIPPLTTLYVCEMEIEKTVSYLIEIINNPGQHGEVYSFSEFARIEGGTVAVRNLNNNTSN</sequence>
<gene>
    <name evidence="5" type="ORF">J2Z66_005539</name>
</gene>
<feature type="domain" description="HTH lacI-type" evidence="4">
    <location>
        <begin position="2"/>
        <end position="48"/>
    </location>
</feature>
<name>A0ABS4J2A0_9BACL</name>
<dbReference type="Pfam" id="PF13377">
    <property type="entry name" value="Peripla_BP_3"/>
    <property type="match status" value="1"/>
</dbReference>
<dbReference type="InterPro" id="IPR046335">
    <property type="entry name" value="LacI/GalR-like_sensor"/>
</dbReference>
<dbReference type="PANTHER" id="PTHR30146">
    <property type="entry name" value="LACI-RELATED TRANSCRIPTIONAL REPRESSOR"/>
    <property type="match status" value="1"/>
</dbReference>
<dbReference type="EMBL" id="JAGGLB010000022">
    <property type="protein sequence ID" value="MBP1993913.1"/>
    <property type="molecule type" value="Genomic_DNA"/>
</dbReference>
<reference evidence="5 6" key="1">
    <citation type="submission" date="2021-03" db="EMBL/GenBank/DDBJ databases">
        <title>Genomic Encyclopedia of Type Strains, Phase IV (KMG-IV): sequencing the most valuable type-strain genomes for metagenomic binning, comparative biology and taxonomic classification.</title>
        <authorList>
            <person name="Goeker M."/>
        </authorList>
    </citation>
    <scope>NUCLEOTIDE SEQUENCE [LARGE SCALE GENOMIC DNA]</scope>
    <source>
        <strain evidence="5 6">DSM 26048</strain>
    </source>
</reference>
<keyword evidence="1" id="KW-0805">Transcription regulation</keyword>
<dbReference type="PROSITE" id="PS50932">
    <property type="entry name" value="HTH_LACI_2"/>
    <property type="match status" value="1"/>
</dbReference>
<evidence type="ECO:0000256" key="3">
    <source>
        <dbReference type="ARBA" id="ARBA00023163"/>
    </source>
</evidence>
<evidence type="ECO:0000256" key="1">
    <source>
        <dbReference type="ARBA" id="ARBA00023015"/>
    </source>
</evidence>
<evidence type="ECO:0000259" key="4">
    <source>
        <dbReference type="PROSITE" id="PS50932"/>
    </source>
</evidence>
<dbReference type="GO" id="GO:0003677">
    <property type="term" value="F:DNA binding"/>
    <property type="evidence" value="ECO:0007669"/>
    <property type="project" value="UniProtKB-KW"/>
</dbReference>
<dbReference type="Gene3D" id="1.10.260.40">
    <property type="entry name" value="lambda repressor-like DNA-binding domains"/>
    <property type="match status" value="1"/>
</dbReference>
<dbReference type="Proteomes" id="UP001519287">
    <property type="component" value="Unassembled WGS sequence"/>
</dbReference>
<dbReference type="CDD" id="cd01392">
    <property type="entry name" value="HTH_LacI"/>
    <property type="match status" value="1"/>
</dbReference>
<dbReference type="InterPro" id="IPR000843">
    <property type="entry name" value="HTH_LacI"/>
</dbReference>
<dbReference type="Gene3D" id="3.40.50.2300">
    <property type="match status" value="2"/>
</dbReference>
<keyword evidence="6" id="KW-1185">Reference proteome</keyword>
<dbReference type="InterPro" id="IPR010982">
    <property type="entry name" value="Lambda_DNA-bd_dom_sf"/>
</dbReference>
<dbReference type="SUPFAM" id="SSF53822">
    <property type="entry name" value="Periplasmic binding protein-like I"/>
    <property type="match status" value="1"/>
</dbReference>
<proteinExistence type="predicted"/>
<dbReference type="SUPFAM" id="SSF47413">
    <property type="entry name" value="lambda repressor-like DNA-binding domains"/>
    <property type="match status" value="1"/>
</dbReference>
<protein>
    <submittedName>
        <fullName evidence="5">DNA-binding LacI/PurR family transcriptional regulator</fullName>
    </submittedName>
</protein>
<evidence type="ECO:0000313" key="6">
    <source>
        <dbReference type="Proteomes" id="UP001519287"/>
    </source>
</evidence>
<dbReference type="Pfam" id="PF00356">
    <property type="entry name" value="LacI"/>
    <property type="match status" value="1"/>
</dbReference>
<accession>A0ABS4J2A0</accession>